<evidence type="ECO:0000256" key="1">
    <source>
        <dbReference type="ARBA" id="ARBA00004651"/>
    </source>
</evidence>
<evidence type="ECO:0000259" key="9">
    <source>
        <dbReference type="PROSITE" id="PS50850"/>
    </source>
</evidence>
<evidence type="ECO:0000256" key="8">
    <source>
        <dbReference type="SAM" id="Phobius"/>
    </source>
</evidence>
<dbReference type="PROSITE" id="PS00216">
    <property type="entry name" value="SUGAR_TRANSPORT_1"/>
    <property type="match status" value="1"/>
</dbReference>
<keyword evidence="6" id="KW-0325">Glycoprotein</keyword>
<dbReference type="InterPro" id="IPR044775">
    <property type="entry name" value="MFS_ERD6/Tret1-like"/>
</dbReference>
<keyword evidence="11" id="KW-1185">Reference proteome</keyword>
<gene>
    <name evidence="10" type="ORF">R5R35_009469</name>
</gene>
<comment type="caution">
    <text evidence="10">The sequence shown here is derived from an EMBL/GenBank/DDBJ whole genome shotgun (WGS) entry which is preliminary data.</text>
</comment>
<sequence>MVPCAVNLSSVGVGAAIGWTAQALAVLRGERPGSPLRLSLDQASWASALVPLGALAGALPAGYLADAVGRKRALLGETAPMIAGWLLILFAGDAVWLLYLGRVLTGLGVGANAVLVSIYCEEIAQVRVRGKLGSYLDVLVCVGMLLVYVTGALLPYFWYTLVSLLPPVAFLLTFCWMPESPAFLVARGRVEDARLALAWLRGPDADIGPELRDLQNLMKRPSDGPRRVSCLCCSFPRVDRVDLKALAIVFGLMFFTQATGVNIFIFYITDVFKEAGTDLSPRMATVVIGAVHLVGTAFPTLTVDRLGRRLILGVAGLVNGLCLVVMSVYSFLDVEGYDLDAWRWVPLAALVIFMFMISAGPGPLCWFMMAELLPMSIKGWGSALAVAFSRLCVVLLVKEFPPMALALGLDVTYAIFAVQSFLGIAFTMWCVPETKGKTKEEIQRELRGEKRNVERTNEDC</sequence>
<dbReference type="GO" id="GO:0005886">
    <property type="term" value="C:plasma membrane"/>
    <property type="evidence" value="ECO:0007669"/>
    <property type="project" value="UniProtKB-SubCell"/>
</dbReference>
<dbReference type="InterPro" id="IPR005829">
    <property type="entry name" value="Sugar_transporter_CS"/>
</dbReference>
<evidence type="ECO:0000256" key="4">
    <source>
        <dbReference type="ARBA" id="ARBA00022989"/>
    </source>
</evidence>
<feature type="transmembrane region" description="Helical" evidence="8">
    <location>
        <begin position="379"/>
        <end position="397"/>
    </location>
</feature>
<feature type="transmembrane region" description="Helical" evidence="8">
    <location>
        <begin position="344"/>
        <end position="367"/>
    </location>
</feature>
<dbReference type="GO" id="GO:0051119">
    <property type="term" value="F:sugar transmembrane transporter activity"/>
    <property type="evidence" value="ECO:0007669"/>
    <property type="project" value="InterPro"/>
</dbReference>
<dbReference type="Pfam" id="PF00083">
    <property type="entry name" value="Sugar_tr"/>
    <property type="match status" value="1"/>
</dbReference>
<feature type="transmembrane region" description="Helical" evidence="8">
    <location>
        <begin position="45"/>
        <end position="65"/>
    </location>
</feature>
<evidence type="ECO:0000256" key="7">
    <source>
        <dbReference type="ARBA" id="ARBA00024348"/>
    </source>
</evidence>
<feature type="transmembrane region" description="Helical" evidence="8">
    <location>
        <begin position="156"/>
        <end position="177"/>
    </location>
</feature>
<evidence type="ECO:0000256" key="3">
    <source>
        <dbReference type="ARBA" id="ARBA00022692"/>
    </source>
</evidence>
<dbReference type="SUPFAM" id="SSF103473">
    <property type="entry name" value="MFS general substrate transporter"/>
    <property type="match status" value="1"/>
</dbReference>
<keyword evidence="4 8" id="KW-1133">Transmembrane helix</keyword>
<comment type="subcellular location">
    <subcellularLocation>
        <location evidence="1">Cell membrane</location>
        <topology evidence="1">Multi-pass membrane protein</topology>
    </subcellularLocation>
</comment>
<dbReference type="InterPro" id="IPR003663">
    <property type="entry name" value="Sugar/inositol_transpt"/>
</dbReference>
<keyword evidence="2" id="KW-1003">Cell membrane</keyword>
<evidence type="ECO:0000256" key="6">
    <source>
        <dbReference type="ARBA" id="ARBA00023180"/>
    </source>
</evidence>
<dbReference type="PRINTS" id="PR00171">
    <property type="entry name" value="SUGRTRNSPORT"/>
</dbReference>
<protein>
    <recommendedName>
        <fullName evidence="9">Major facilitator superfamily (MFS) profile domain-containing protein</fullName>
    </recommendedName>
</protein>
<feature type="transmembrane region" description="Helical" evidence="8">
    <location>
        <begin position="403"/>
        <end position="431"/>
    </location>
</feature>
<keyword evidence="3 8" id="KW-0812">Transmembrane</keyword>
<organism evidence="10 11">
    <name type="scientific">Gryllus longicercus</name>
    <dbReference type="NCBI Taxonomy" id="2509291"/>
    <lineage>
        <taxon>Eukaryota</taxon>
        <taxon>Metazoa</taxon>
        <taxon>Ecdysozoa</taxon>
        <taxon>Arthropoda</taxon>
        <taxon>Hexapoda</taxon>
        <taxon>Insecta</taxon>
        <taxon>Pterygota</taxon>
        <taxon>Neoptera</taxon>
        <taxon>Polyneoptera</taxon>
        <taxon>Orthoptera</taxon>
        <taxon>Ensifera</taxon>
        <taxon>Gryllidea</taxon>
        <taxon>Grylloidea</taxon>
        <taxon>Gryllidae</taxon>
        <taxon>Gryllinae</taxon>
        <taxon>Gryllus</taxon>
    </lineage>
</organism>
<evidence type="ECO:0000313" key="10">
    <source>
        <dbReference type="EMBL" id="KAK7868577.1"/>
    </source>
</evidence>
<feature type="transmembrane region" description="Helical" evidence="8">
    <location>
        <begin position="245"/>
        <end position="268"/>
    </location>
</feature>
<feature type="transmembrane region" description="Helical" evidence="8">
    <location>
        <begin position="283"/>
        <end position="303"/>
    </location>
</feature>
<accession>A0AAN9VY56</accession>
<dbReference type="PROSITE" id="PS00217">
    <property type="entry name" value="SUGAR_TRANSPORT_2"/>
    <property type="match status" value="1"/>
</dbReference>
<feature type="transmembrane region" description="Helical" evidence="8">
    <location>
        <begin position="96"/>
        <end position="120"/>
    </location>
</feature>
<feature type="transmembrane region" description="Helical" evidence="8">
    <location>
        <begin position="132"/>
        <end position="150"/>
    </location>
</feature>
<feature type="domain" description="Major facilitator superfamily (MFS) profile" evidence="9">
    <location>
        <begin position="1"/>
        <end position="435"/>
    </location>
</feature>
<dbReference type="Proteomes" id="UP001378592">
    <property type="component" value="Unassembled WGS sequence"/>
</dbReference>
<comment type="similarity">
    <text evidence="7">Belongs to the major facilitator superfamily. Sugar transporter (TC 2.A.1.1) family. Trehalose transporter subfamily.</text>
</comment>
<feature type="transmembrane region" description="Helical" evidence="8">
    <location>
        <begin position="72"/>
        <end position="90"/>
    </location>
</feature>
<dbReference type="Gene3D" id="1.20.1250.20">
    <property type="entry name" value="MFS general substrate transporter like domains"/>
    <property type="match status" value="1"/>
</dbReference>
<name>A0AAN9VY56_9ORTH</name>
<evidence type="ECO:0000313" key="11">
    <source>
        <dbReference type="Proteomes" id="UP001378592"/>
    </source>
</evidence>
<dbReference type="InterPro" id="IPR050549">
    <property type="entry name" value="MFS_Trehalose_Transporter"/>
</dbReference>
<dbReference type="FunFam" id="1.20.1250.20:FF:000055">
    <property type="entry name" value="Facilitated trehalose transporter Tret1-2 homolog"/>
    <property type="match status" value="1"/>
</dbReference>
<dbReference type="CDD" id="cd17358">
    <property type="entry name" value="MFS_GLUT6_8_Class3_like"/>
    <property type="match status" value="1"/>
</dbReference>
<dbReference type="InterPro" id="IPR005828">
    <property type="entry name" value="MFS_sugar_transport-like"/>
</dbReference>
<dbReference type="AlphaFoldDB" id="A0AAN9VY56"/>
<dbReference type="PANTHER" id="PTHR48021">
    <property type="match status" value="1"/>
</dbReference>
<dbReference type="InterPro" id="IPR036259">
    <property type="entry name" value="MFS_trans_sf"/>
</dbReference>
<dbReference type="PANTHER" id="PTHR48021:SF1">
    <property type="entry name" value="GH07001P-RELATED"/>
    <property type="match status" value="1"/>
</dbReference>
<feature type="transmembrane region" description="Helical" evidence="8">
    <location>
        <begin position="310"/>
        <end position="332"/>
    </location>
</feature>
<keyword evidence="5 8" id="KW-0472">Membrane</keyword>
<proteinExistence type="inferred from homology"/>
<dbReference type="PROSITE" id="PS50850">
    <property type="entry name" value="MFS"/>
    <property type="match status" value="1"/>
</dbReference>
<evidence type="ECO:0000256" key="5">
    <source>
        <dbReference type="ARBA" id="ARBA00023136"/>
    </source>
</evidence>
<dbReference type="EMBL" id="JAZDUA010000091">
    <property type="protein sequence ID" value="KAK7868577.1"/>
    <property type="molecule type" value="Genomic_DNA"/>
</dbReference>
<dbReference type="InterPro" id="IPR020846">
    <property type="entry name" value="MFS_dom"/>
</dbReference>
<evidence type="ECO:0000256" key="2">
    <source>
        <dbReference type="ARBA" id="ARBA00022475"/>
    </source>
</evidence>
<reference evidence="10 11" key="1">
    <citation type="submission" date="2024-03" db="EMBL/GenBank/DDBJ databases">
        <title>The genome assembly and annotation of the cricket Gryllus longicercus Weissman &amp; Gray.</title>
        <authorList>
            <person name="Szrajer S."/>
            <person name="Gray D."/>
            <person name="Ylla G."/>
        </authorList>
    </citation>
    <scope>NUCLEOTIDE SEQUENCE [LARGE SCALE GENOMIC DNA]</scope>
    <source>
        <strain evidence="10">DAG 2021-001</strain>
        <tissue evidence="10">Whole body minus gut</tissue>
    </source>
</reference>